<dbReference type="OrthoDB" id="66599at2759"/>
<name>E4WQU5_OIKDI</name>
<evidence type="ECO:0008006" key="6">
    <source>
        <dbReference type="Google" id="ProtNLM"/>
    </source>
</evidence>
<evidence type="ECO:0000313" key="5">
    <source>
        <dbReference type="Proteomes" id="UP000001307"/>
    </source>
</evidence>
<gene>
    <name evidence="4" type="ORF">GSOID_T00000163001</name>
</gene>
<dbReference type="PANTHER" id="PTHR13371:SF0">
    <property type="entry name" value="CENTROSOMAL PROTEIN OF 104 KDA"/>
    <property type="match status" value="1"/>
</dbReference>
<feature type="compositionally biased region" description="Low complexity" evidence="1">
    <location>
        <begin position="729"/>
        <end position="745"/>
    </location>
</feature>
<dbReference type="InterPro" id="IPR052607">
    <property type="entry name" value="CEP104-like"/>
</dbReference>
<feature type="domain" description="Centrosomal protein CEP104 N-terminal" evidence="2">
    <location>
        <begin position="33"/>
        <end position="148"/>
    </location>
</feature>
<keyword evidence="5" id="KW-1185">Reference proteome</keyword>
<evidence type="ECO:0000256" key="1">
    <source>
        <dbReference type="SAM" id="MobiDB-lite"/>
    </source>
</evidence>
<dbReference type="EMBL" id="FN653015">
    <property type="protein sequence ID" value="CBY20178.1"/>
    <property type="molecule type" value="Genomic_DNA"/>
</dbReference>
<dbReference type="PANTHER" id="PTHR13371">
    <property type="entry name" value="GLYCINE-, GLUTAMATE-, THIENYLCYCLOHEXYLPIPERIDINE-BINDING PROTEIN"/>
    <property type="match status" value="1"/>
</dbReference>
<dbReference type="Gene3D" id="1.25.10.10">
    <property type="entry name" value="Leucine-rich Repeat Variant"/>
    <property type="match status" value="1"/>
</dbReference>
<evidence type="ECO:0000313" key="4">
    <source>
        <dbReference type="EMBL" id="CBY20178.1"/>
    </source>
</evidence>
<dbReference type="SUPFAM" id="SSF49785">
    <property type="entry name" value="Galactose-binding domain-like"/>
    <property type="match status" value="1"/>
</dbReference>
<dbReference type="AlphaFoldDB" id="E4WQU5"/>
<dbReference type="InterPro" id="IPR048739">
    <property type="entry name" value="CEP104_N"/>
</dbReference>
<organism evidence="4">
    <name type="scientific">Oikopleura dioica</name>
    <name type="common">Tunicate</name>
    <dbReference type="NCBI Taxonomy" id="34765"/>
    <lineage>
        <taxon>Eukaryota</taxon>
        <taxon>Metazoa</taxon>
        <taxon>Chordata</taxon>
        <taxon>Tunicata</taxon>
        <taxon>Appendicularia</taxon>
        <taxon>Copelata</taxon>
        <taxon>Oikopleuridae</taxon>
        <taxon>Oikopleura</taxon>
    </lineage>
</organism>
<sequence>MTSRQEFTIKHCSSETPSFPSKNLQDWNSGQAWKSGEFPETPVQLICQLKKRCKVNKIQMLGHQYMIPQKVVLFIGDFQQNSAKNVWRKIGFFTFLENPLEDQRELKTINLSQHVAIGQYVKMEIYEPYNKKSNLFNKVAIDAINILGEEIRQYEAEVLADRYLRKYGIEEEKENMRGAGDSNSIKLDAETDLLITRMGEEKAIAEHKEDFDMASALKNIIATTLVVGEQIYQCDMGKVLKVKQEQYEEAKGFKIRRDELKLKRDRAIDEELHQFGFSVNYFLKRVGSSQSTVSPLTPLDEIPSQNTENEYMKMNSHKSREEPQKQESIETVGQQLSLPVESSYAETCQRRVFLFLNKEPLASLYYFQVKNKDTEAKRNGRPPTPEDAFDFDLKEKTKSINKFDVLIFGEEFCLKAIEKAFQPRLDTATDLQRFVECDPIELLESKDLTGGKSEQKDLLRLYLSYIERFMDDLVQQVYLGGIEAGKRLIASYAQYSPSDINAILELMLPILLRRSQEDVHNLSTKSRAKQKEFIEAILDIHAMPPASKSANFITKLFLPLSTPFSKSKKNNKLAPPKLYYSRLEILIRVIKEQLHLVTKHWRQDRLFEEAFARFDEGIRHRDAQVRGKACELLYLLYSQNGAMARNMFEILVKGDGVEVKNDLPQKIVDQIYDEFDKLDGKPTKKQLEAERKKQEAVRKRAEQAEIEELQKQIAAARQANRNQEMRSGAQSQAASNNAAPSVNNEEIFDDDDEDENSKQCIFCLEINDKFIEQQDEKDGMDMHYWKECPMLTKCKECKMVIEISGYNEHLVRECPSKANYAECKKCNAAFEKTLIQKHEKNCSGNKDGKTKCSLCELAVTDSEDGWREHLMASKGGCKKNDRRQAAIKRRAGKA</sequence>
<dbReference type="InParanoid" id="E4WQU5"/>
<dbReference type="InterPro" id="IPR008979">
    <property type="entry name" value="Galactose-bd-like_sf"/>
</dbReference>
<dbReference type="Pfam" id="PF21038">
    <property type="entry name" value="CEP104_N"/>
    <property type="match status" value="1"/>
</dbReference>
<feature type="domain" description="Centrosomal protein CEP104 Zn finger" evidence="3">
    <location>
        <begin position="759"/>
        <end position="871"/>
    </location>
</feature>
<dbReference type="Pfam" id="PF21039">
    <property type="entry name" value="CEP104_ZnF"/>
    <property type="match status" value="1"/>
</dbReference>
<proteinExistence type="predicted"/>
<protein>
    <recommendedName>
        <fullName evidence="6">TOG domain-containing protein</fullName>
    </recommendedName>
</protein>
<dbReference type="InterPro" id="IPR011989">
    <property type="entry name" value="ARM-like"/>
</dbReference>
<evidence type="ECO:0000259" key="3">
    <source>
        <dbReference type="Pfam" id="PF21039"/>
    </source>
</evidence>
<reference evidence="4" key="1">
    <citation type="journal article" date="2010" name="Science">
        <title>Plasticity of animal genome architecture unmasked by rapid evolution of a pelagic tunicate.</title>
        <authorList>
            <person name="Denoeud F."/>
            <person name="Henriet S."/>
            <person name="Mungpakdee S."/>
            <person name="Aury J.M."/>
            <person name="Da Silva C."/>
            <person name="Brinkmann H."/>
            <person name="Mikhaleva J."/>
            <person name="Olsen L.C."/>
            <person name="Jubin C."/>
            <person name="Canestro C."/>
            <person name="Bouquet J.M."/>
            <person name="Danks G."/>
            <person name="Poulain J."/>
            <person name="Campsteijn C."/>
            <person name="Adamski M."/>
            <person name="Cross I."/>
            <person name="Yadetie F."/>
            <person name="Muffato M."/>
            <person name="Louis A."/>
            <person name="Butcher S."/>
            <person name="Tsagkogeorga G."/>
            <person name="Konrad A."/>
            <person name="Singh S."/>
            <person name="Jensen M.F."/>
            <person name="Cong E.H."/>
            <person name="Eikeseth-Otteraa H."/>
            <person name="Noel B."/>
            <person name="Anthouard V."/>
            <person name="Porcel B.M."/>
            <person name="Kachouri-Lafond R."/>
            <person name="Nishino A."/>
            <person name="Ugolini M."/>
            <person name="Chourrout P."/>
            <person name="Nishida H."/>
            <person name="Aasland R."/>
            <person name="Huzurbazar S."/>
            <person name="Westhof E."/>
            <person name="Delsuc F."/>
            <person name="Lehrach H."/>
            <person name="Reinhardt R."/>
            <person name="Weissenbach J."/>
            <person name="Roy S.W."/>
            <person name="Artiguenave F."/>
            <person name="Postlethwait J.H."/>
            <person name="Manak J.R."/>
            <person name="Thompson E.M."/>
            <person name="Jaillon O."/>
            <person name="Du Pasquier L."/>
            <person name="Boudinot P."/>
            <person name="Liberles D.A."/>
            <person name="Volff J.N."/>
            <person name="Philippe H."/>
            <person name="Lenhard B."/>
            <person name="Roest Crollius H."/>
            <person name="Wincker P."/>
            <person name="Chourrout D."/>
        </authorList>
    </citation>
    <scope>NUCLEOTIDE SEQUENCE [LARGE SCALE GENOMIC DNA]</scope>
</reference>
<dbReference type="Proteomes" id="UP000001307">
    <property type="component" value="Unassembled WGS sequence"/>
</dbReference>
<accession>E4WQU5</accession>
<dbReference type="Pfam" id="PF21040">
    <property type="entry name" value="CEP104-like_TOG"/>
    <property type="match status" value="1"/>
</dbReference>
<evidence type="ECO:0000259" key="2">
    <source>
        <dbReference type="Pfam" id="PF21038"/>
    </source>
</evidence>
<dbReference type="InterPro" id="IPR048738">
    <property type="entry name" value="CEP104_Znf"/>
</dbReference>
<feature type="region of interest" description="Disordered" evidence="1">
    <location>
        <begin position="715"/>
        <end position="753"/>
    </location>
</feature>
<dbReference type="FunCoup" id="E4WQU5">
    <property type="interactions" value="1"/>
</dbReference>
<dbReference type="GO" id="GO:0005929">
    <property type="term" value="C:cilium"/>
    <property type="evidence" value="ECO:0007669"/>
    <property type="project" value="TreeGrafter"/>
</dbReference>